<organism evidence="3 4">
    <name type="scientific">Candidatus Wallbacteria bacterium GWC2_49_35</name>
    <dbReference type="NCBI Taxonomy" id="1817813"/>
    <lineage>
        <taxon>Bacteria</taxon>
        <taxon>Candidatus Walliibacteriota</taxon>
    </lineage>
</organism>
<dbReference type="Pfam" id="PF17289">
    <property type="entry name" value="Terminase_6C"/>
    <property type="match status" value="1"/>
</dbReference>
<dbReference type="NCBIfam" id="TIGR01630">
    <property type="entry name" value="psiM2_ORF9"/>
    <property type="match status" value="1"/>
</dbReference>
<dbReference type="EMBL" id="MGFH01000017">
    <property type="protein sequence ID" value="OGM08356.1"/>
    <property type="molecule type" value="Genomic_DNA"/>
</dbReference>
<proteinExistence type="predicted"/>
<name>A0A1F7WZV8_9BACT</name>
<gene>
    <name evidence="3" type="ORF">A2008_12385</name>
</gene>
<comment type="caution">
    <text evidence="3">The sequence shown here is derived from an EMBL/GenBank/DDBJ whole genome shotgun (WGS) entry which is preliminary data.</text>
</comment>
<evidence type="ECO:0000256" key="1">
    <source>
        <dbReference type="ARBA" id="ARBA00022612"/>
    </source>
</evidence>
<reference evidence="3 4" key="1">
    <citation type="journal article" date="2016" name="Nat. Commun.">
        <title>Thousands of microbial genomes shed light on interconnected biogeochemical processes in an aquifer system.</title>
        <authorList>
            <person name="Anantharaman K."/>
            <person name="Brown C.T."/>
            <person name="Hug L.A."/>
            <person name="Sharon I."/>
            <person name="Castelle C.J."/>
            <person name="Probst A.J."/>
            <person name="Thomas B.C."/>
            <person name="Singh A."/>
            <person name="Wilkins M.J."/>
            <person name="Karaoz U."/>
            <person name="Brodie E.L."/>
            <person name="Williams K.H."/>
            <person name="Hubbard S.S."/>
            <person name="Banfield J.F."/>
        </authorList>
    </citation>
    <scope>NUCLEOTIDE SEQUENCE [LARGE SCALE GENOMIC DNA]</scope>
</reference>
<dbReference type="AlphaFoldDB" id="A0A1F7WZV8"/>
<evidence type="ECO:0000313" key="4">
    <source>
        <dbReference type="Proteomes" id="UP000178735"/>
    </source>
</evidence>
<dbReference type="InterPro" id="IPR006517">
    <property type="entry name" value="Phage_terminase_lsu-like_C"/>
</dbReference>
<keyword evidence="1" id="KW-1188">Viral release from host cell</keyword>
<dbReference type="STRING" id="1817813.A2008_12385"/>
<sequence>MIAREKAKRHLKDFLLYDGRGAWQDAKHLSLLCDKLEAVERGEIKRLMVFMPPRHGKSEIISKKFPAWFLGRNPEKEIIISSYSADLALDFSRIARNTLREHADSFNVNVARDSAAVGRWGLEGTRGGMMAAGVGGPVTGRGADIFLIDDPIKNLQDALSETIRKNTWDWYRSTALTRLAPGGAMVIVMTRWHEDDLAGRLLAAAKNGSGEKWDVIKMPAKAEADDLLGRPLGQWLWLDRFSIQEYEDRKNALGTFIHEALYQQNPGPAEGQIFKRTWWKFYKALPAAFDEIFISFDCAFKETSGSDFVAGQLWGVVGANFFLIERKKERLDFPGTVQALRSMAARYPLARRKLVEDKANGPAVISYMKSEIPGLIAVDPKGGKVVRAHAISPYVESGNVYLPDISIDPTIFDYIEEFAAFPNGAHDDEVDATSQALIHSKSDFKPWVGKINF</sequence>
<accession>A0A1F7WZV8</accession>
<dbReference type="InterPro" id="IPR035421">
    <property type="entry name" value="Terminase_6C"/>
</dbReference>
<evidence type="ECO:0000259" key="2">
    <source>
        <dbReference type="Pfam" id="PF17289"/>
    </source>
</evidence>
<dbReference type="Gene3D" id="3.30.420.240">
    <property type="match status" value="1"/>
</dbReference>
<dbReference type="Proteomes" id="UP000178735">
    <property type="component" value="Unassembled WGS sequence"/>
</dbReference>
<evidence type="ECO:0000313" key="3">
    <source>
        <dbReference type="EMBL" id="OGM08356.1"/>
    </source>
</evidence>
<dbReference type="Pfam" id="PF03237">
    <property type="entry name" value="Terminase_6N"/>
    <property type="match status" value="1"/>
</dbReference>
<protein>
    <recommendedName>
        <fullName evidence="2">Terminase large subunit gp17-like C-terminal domain-containing protein</fullName>
    </recommendedName>
</protein>
<feature type="domain" description="Terminase large subunit gp17-like C-terminal" evidence="2">
    <location>
        <begin position="294"/>
        <end position="439"/>
    </location>
</feature>